<feature type="transmembrane region" description="Helical" evidence="1">
    <location>
        <begin position="44"/>
        <end position="64"/>
    </location>
</feature>
<reference evidence="2" key="2">
    <citation type="journal article" date="2022" name="Res Sq">
        <title>Comparative Genomics Reveals Insights into the Divergent Evolution of Astigmatic Mites and Household Pest Adaptations.</title>
        <authorList>
            <person name="Xiong Q."/>
            <person name="Wan A.T.-Y."/>
            <person name="Liu X.-Y."/>
            <person name="Fung C.S.-H."/>
            <person name="Xiao X."/>
            <person name="Malainual N."/>
            <person name="Hou J."/>
            <person name="Wang L."/>
            <person name="Wang M."/>
            <person name="Yang K."/>
            <person name="Cui Y."/>
            <person name="Leung E."/>
            <person name="Nong W."/>
            <person name="Shin S.-K."/>
            <person name="Au S."/>
            <person name="Jeong K.Y."/>
            <person name="Chew F.T."/>
            <person name="Hui J."/>
            <person name="Leung T.F."/>
            <person name="Tungtrongchitr A."/>
            <person name="Zhong N."/>
            <person name="Liu Z."/>
            <person name="Tsui S."/>
        </authorList>
    </citation>
    <scope>NUCLEOTIDE SEQUENCE</scope>
    <source>
        <strain evidence="2">Derf</strain>
        <tissue evidence="2">Whole organism</tissue>
    </source>
</reference>
<proteinExistence type="predicted"/>
<organism evidence="2 3">
    <name type="scientific">Dermatophagoides farinae</name>
    <name type="common">American house dust mite</name>
    <dbReference type="NCBI Taxonomy" id="6954"/>
    <lineage>
        <taxon>Eukaryota</taxon>
        <taxon>Metazoa</taxon>
        <taxon>Ecdysozoa</taxon>
        <taxon>Arthropoda</taxon>
        <taxon>Chelicerata</taxon>
        <taxon>Arachnida</taxon>
        <taxon>Acari</taxon>
        <taxon>Acariformes</taxon>
        <taxon>Sarcoptiformes</taxon>
        <taxon>Astigmata</taxon>
        <taxon>Psoroptidia</taxon>
        <taxon>Analgoidea</taxon>
        <taxon>Pyroglyphidae</taxon>
        <taxon>Dermatophagoidinae</taxon>
        <taxon>Dermatophagoides</taxon>
    </lineage>
</organism>
<dbReference type="Proteomes" id="UP000790347">
    <property type="component" value="Unassembled WGS sequence"/>
</dbReference>
<keyword evidence="1" id="KW-0472">Membrane</keyword>
<gene>
    <name evidence="2" type="ORF">DERF_000525</name>
</gene>
<dbReference type="EMBL" id="ASGP02000001">
    <property type="protein sequence ID" value="KAH9526429.1"/>
    <property type="molecule type" value="Genomic_DNA"/>
</dbReference>
<evidence type="ECO:0000313" key="2">
    <source>
        <dbReference type="EMBL" id="KAH9526429.1"/>
    </source>
</evidence>
<protein>
    <recommendedName>
        <fullName evidence="4">Transmembrane protein</fullName>
    </recommendedName>
</protein>
<reference evidence="2" key="1">
    <citation type="submission" date="2013-05" db="EMBL/GenBank/DDBJ databases">
        <authorList>
            <person name="Yim A.K.Y."/>
            <person name="Chan T.F."/>
            <person name="Ji K.M."/>
            <person name="Liu X.Y."/>
            <person name="Zhou J.W."/>
            <person name="Li R.Q."/>
            <person name="Yang K.Y."/>
            <person name="Li J."/>
            <person name="Li M."/>
            <person name="Law P.T.W."/>
            <person name="Wu Y.L."/>
            <person name="Cai Z.L."/>
            <person name="Qin H."/>
            <person name="Bao Y."/>
            <person name="Leung R.K.K."/>
            <person name="Ng P.K.S."/>
            <person name="Zou J."/>
            <person name="Zhong X.J."/>
            <person name="Ran P.X."/>
            <person name="Zhong N.S."/>
            <person name="Liu Z.G."/>
            <person name="Tsui S.K.W."/>
        </authorList>
    </citation>
    <scope>NUCLEOTIDE SEQUENCE</scope>
    <source>
        <strain evidence="2">Derf</strain>
        <tissue evidence="2">Whole organism</tissue>
    </source>
</reference>
<keyword evidence="1" id="KW-1133">Transmembrane helix</keyword>
<evidence type="ECO:0000256" key="1">
    <source>
        <dbReference type="SAM" id="Phobius"/>
    </source>
</evidence>
<sequence>MKSHNDKFDIRCKNPSQMILNRAGNVAFRASIATQTTKTSSNRVFIPSAIILTITGFGVSLFGLHRLDNSRKHSFYLNTNKQWKQN</sequence>
<accession>A0A922I7I5</accession>
<evidence type="ECO:0008006" key="4">
    <source>
        <dbReference type="Google" id="ProtNLM"/>
    </source>
</evidence>
<name>A0A922I7I5_DERFA</name>
<comment type="caution">
    <text evidence="2">The sequence shown here is derived from an EMBL/GenBank/DDBJ whole genome shotgun (WGS) entry which is preliminary data.</text>
</comment>
<dbReference type="AlphaFoldDB" id="A0A922I7I5"/>
<keyword evidence="1" id="KW-0812">Transmembrane</keyword>
<evidence type="ECO:0000313" key="3">
    <source>
        <dbReference type="Proteomes" id="UP000790347"/>
    </source>
</evidence>
<keyword evidence="3" id="KW-1185">Reference proteome</keyword>